<keyword evidence="2" id="KW-0408">Iron</keyword>
<keyword evidence="2" id="KW-0503">Monooxygenase</keyword>
<proteinExistence type="inferred from homology"/>
<sequence>MPPYLPEHDPEFLADPYPHYELIRSEGPAVWDGGRAVWLVTPQRVTAKLLATKQCGKDPRYGEASHTDSESPLLRLKSLWILLRDGTYHRRLRDIMTSSLSRKGVLALRKAVQDRTRELTADLAPGAPFDAARELAPGLPFDVVVRLLGLKDHPQGPLREWSRALFATLEPGMDRPTWERGEEAAEKLSALLTALLTSKNGTAASEALLLHDVREAYCAGYITLEEGVSSLSLMFIAGHETTAQMIGNVINALAVNQADLAETDGALSANPAAVNEFWRYDGAVQNTMRLARKELDVGGRRIAEGDRILFLLGAANRDPTFHQDPGRLDLARNTTTHLGFGGGPHYCLGAALAQLEITEVVHRLARIGTRVEIAGKCDWNPSITFRGPLSLPVVVSG</sequence>
<dbReference type="SUPFAM" id="SSF48264">
    <property type="entry name" value="Cytochrome P450"/>
    <property type="match status" value="1"/>
</dbReference>
<dbReference type="InterPro" id="IPR017972">
    <property type="entry name" value="Cyt_P450_CS"/>
</dbReference>
<evidence type="ECO:0000313" key="4">
    <source>
        <dbReference type="Proteomes" id="UP001500994"/>
    </source>
</evidence>
<keyword evidence="2" id="KW-0349">Heme</keyword>
<dbReference type="PANTHER" id="PTHR46696">
    <property type="entry name" value="P450, PUTATIVE (EUROFUNG)-RELATED"/>
    <property type="match status" value="1"/>
</dbReference>
<dbReference type="RefSeq" id="WP_344581721.1">
    <property type="nucleotide sequence ID" value="NZ_BAAARK010000024.1"/>
</dbReference>
<dbReference type="EMBL" id="BAAARK010000024">
    <property type="protein sequence ID" value="GAA2679408.1"/>
    <property type="molecule type" value="Genomic_DNA"/>
</dbReference>
<gene>
    <name evidence="3" type="ORF">GCM10009864_59490</name>
</gene>
<comment type="similarity">
    <text evidence="1 2">Belongs to the cytochrome P450 family.</text>
</comment>
<dbReference type="PROSITE" id="PS00086">
    <property type="entry name" value="CYTOCHROME_P450"/>
    <property type="match status" value="1"/>
</dbReference>
<comment type="caution">
    <text evidence="3">The sequence shown here is derived from an EMBL/GenBank/DDBJ whole genome shotgun (WGS) entry which is preliminary data.</text>
</comment>
<dbReference type="PANTHER" id="PTHR46696:SF1">
    <property type="entry name" value="CYTOCHROME P450 YJIB-RELATED"/>
    <property type="match status" value="1"/>
</dbReference>
<dbReference type="InterPro" id="IPR036396">
    <property type="entry name" value="Cyt_P450_sf"/>
</dbReference>
<dbReference type="Gene3D" id="1.10.630.10">
    <property type="entry name" value="Cytochrome P450"/>
    <property type="match status" value="1"/>
</dbReference>
<keyword evidence="2" id="KW-0479">Metal-binding</keyword>
<keyword evidence="4" id="KW-1185">Reference proteome</keyword>
<dbReference type="InterPro" id="IPR001128">
    <property type="entry name" value="Cyt_P450"/>
</dbReference>
<accession>A0ABN3SKK0</accession>
<evidence type="ECO:0000313" key="3">
    <source>
        <dbReference type="EMBL" id="GAA2679408.1"/>
    </source>
</evidence>
<protein>
    <submittedName>
        <fullName evidence="3">Cytochrome P450</fullName>
    </submittedName>
</protein>
<evidence type="ECO:0000256" key="2">
    <source>
        <dbReference type="RuleBase" id="RU000461"/>
    </source>
</evidence>
<evidence type="ECO:0000256" key="1">
    <source>
        <dbReference type="ARBA" id="ARBA00010617"/>
    </source>
</evidence>
<organism evidence="3 4">
    <name type="scientific">Streptomyces lunalinharesii</name>
    <dbReference type="NCBI Taxonomy" id="333384"/>
    <lineage>
        <taxon>Bacteria</taxon>
        <taxon>Bacillati</taxon>
        <taxon>Actinomycetota</taxon>
        <taxon>Actinomycetes</taxon>
        <taxon>Kitasatosporales</taxon>
        <taxon>Streptomycetaceae</taxon>
        <taxon>Streptomyces</taxon>
    </lineage>
</organism>
<dbReference type="Proteomes" id="UP001500994">
    <property type="component" value="Unassembled WGS sequence"/>
</dbReference>
<reference evidence="3 4" key="1">
    <citation type="journal article" date="2019" name="Int. J. Syst. Evol. Microbiol.">
        <title>The Global Catalogue of Microorganisms (GCM) 10K type strain sequencing project: providing services to taxonomists for standard genome sequencing and annotation.</title>
        <authorList>
            <consortium name="The Broad Institute Genomics Platform"/>
            <consortium name="The Broad Institute Genome Sequencing Center for Infectious Disease"/>
            <person name="Wu L."/>
            <person name="Ma J."/>
        </authorList>
    </citation>
    <scope>NUCLEOTIDE SEQUENCE [LARGE SCALE GENOMIC DNA]</scope>
    <source>
        <strain evidence="3 4">JCM 16374</strain>
    </source>
</reference>
<name>A0ABN3SKK0_9ACTN</name>
<dbReference type="Pfam" id="PF00067">
    <property type="entry name" value="p450"/>
    <property type="match status" value="1"/>
</dbReference>
<keyword evidence="2" id="KW-0560">Oxidoreductase</keyword>